<name>A0A7J8VYM9_9ROSI</name>
<reference evidence="1 2" key="1">
    <citation type="journal article" date="2019" name="Genome Biol. Evol.">
        <title>Insights into the evolution of the New World diploid cottons (Gossypium, subgenus Houzingenia) based on genome sequencing.</title>
        <authorList>
            <person name="Grover C.E."/>
            <person name="Arick M.A. 2nd"/>
            <person name="Thrash A."/>
            <person name="Conover J.L."/>
            <person name="Sanders W.S."/>
            <person name="Peterson D.G."/>
            <person name="Frelichowski J.E."/>
            <person name="Scheffler J.A."/>
            <person name="Scheffler B.E."/>
            <person name="Wendel J.F."/>
        </authorList>
    </citation>
    <scope>NUCLEOTIDE SEQUENCE [LARGE SCALE GENOMIC DNA]</scope>
    <source>
        <strain evidence="1">57</strain>
        <tissue evidence="1">Leaf</tissue>
    </source>
</reference>
<keyword evidence="2" id="KW-1185">Reference proteome</keyword>
<dbReference type="Proteomes" id="UP000593573">
    <property type="component" value="Unassembled WGS sequence"/>
</dbReference>
<evidence type="ECO:0000313" key="1">
    <source>
        <dbReference type="EMBL" id="MBA0667875.1"/>
    </source>
</evidence>
<organism evidence="1 2">
    <name type="scientific">Gossypium klotzschianum</name>
    <dbReference type="NCBI Taxonomy" id="34286"/>
    <lineage>
        <taxon>Eukaryota</taxon>
        <taxon>Viridiplantae</taxon>
        <taxon>Streptophyta</taxon>
        <taxon>Embryophyta</taxon>
        <taxon>Tracheophyta</taxon>
        <taxon>Spermatophyta</taxon>
        <taxon>Magnoliopsida</taxon>
        <taxon>eudicotyledons</taxon>
        <taxon>Gunneridae</taxon>
        <taxon>Pentapetalae</taxon>
        <taxon>rosids</taxon>
        <taxon>malvids</taxon>
        <taxon>Malvales</taxon>
        <taxon>Malvaceae</taxon>
        <taxon>Malvoideae</taxon>
        <taxon>Gossypium</taxon>
    </lineage>
</organism>
<sequence length="163" mass="18638">IKDIGVGDVISKGVTKKVRSFFVGAVETLDHYFGECPVPIEISLFQRRFFGCALWAIWSDKNKRVHERQINSGREISNNIFKYLKELDESELKVPTRSSEIVEWVPPSRALIKINFDRAFDRHRSRSSSRVVARNIVGEVLVARTFLHEDVDSIFVVEALACS</sequence>
<gene>
    <name evidence="1" type="ORF">Goklo_000890</name>
</gene>
<proteinExistence type="predicted"/>
<comment type="caution">
    <text evidence="1">The sequence shown here is derived from an EMBL/GenBank/DDBJ whole genome shotgun (WGS) entry which is preliminary data.</text>
</comment>
<evidence type="ECO:0000313" key="2">
    <source>
        <dbReference type="Proteomes" id="UP000593573"/>
    </source>
</evidence>
<protein>
    <recommendedName>
        <fullName evidence="3">Reverse transcriptase</fullName>
    </recommendedName>
</protein>
<accession>A0A7J8VYM9</accession>
<dbReference type="EMBL" id="JABFAB010000013">
    <property type="protein sequence ID" value="MBA0667875.1"/>
    <property type="molecule type" value="Genomic_DNA"/>
</dbReference>
<dbReference type="AlphaFoldDB" id="A0A7J8VYM9"/>
<feature type="non-terminal residue" evidence="1">
    <location>
        <position position="163"/>
    </location>
</feature>
<evidence type="ECO:0008006" key="3">
    <source>
        <dbReference type="Google" id="ProtNLM"/>
    </source>
</evidence>